<comment type="caution">
    <text evidence="1">The sequence shown here is derived from an EMBL/GenBank/DDBJ whole genome shotgun (WGS) entry which is preliminary data.</text>
</comment>
<dbReference type="EMBL" id="VBOT01000019">
    <property type="protein sequence ID" value="TMQ53364.1"/>
    <property type="molecule type" value="Genomic_DNA"/>
</dbReference>
<evidence type="ECO:0000313" key="1">
    <source>
        <dbReference type="EMBL" id="TMQ53364.1"/>
    </source>
</evidence>
<proteinExistence type="predicted"/>
<dbReference type="Proteomes" id="UP000320184">
    <property type="component" value="Unassembled WGS sequence"/>
</dbReference>
<organism evidence="1 2">
    <name type="scientific">Eiseniibacteriota bacterium</name>
    <dbReference type="NCBI Taxonomy" id="2212470"/>
    <lineage>
        <taxon>Bacteria</taxon>
        <taxon>Candidatus Eiseniibacteriota</taxon>
    </lineage>
</organism>
<gene>
    <name evidence="1" type="ORF">E6K73_01430</name>
</gene>
<dbReference type="AlphaFoldDB" id="A0A538SPR2"/>
<accession>A0A538SPR2</accession>
<reference evidence="1 2" key="1">
    <citation type="journal article" date="2019" name="Nat. Microbiol.">
        <title>Mediterranean grassland soil C-N compound turnover is dependent on rainfall and depth, and is mediated by genomically divergent microorganisms.</title>
        <authorList>
            <person name="Diamond S."/>
            <person name="Andeer P.F."/>
            <person name="Li Z."/>
            <person name="Crits-Christoph A."/>
            <person name="Burstein D."/>
            <person name="Anantharaman K."/>
            <person name="Lane K.R."/>
            <person name="Thomas B.C."/>
            <person name="Pan C."/>
            <person name="Northen T.R."/>
            <person name="Banfield J.F."/>
        </authorList>
    </citation>
    <scope>NUCLEOTIDE SEQUENCE [LARGE SCALE GENOMIC DNA]</scope>
    <source>
        <strain evidence="1">WS_3</strain>
    </source>
</reference>
<evidence type="ECO:0000313" key="2">
    <source>
        <dbReference type="Proteomes" id="UP000320184"/>
    </source>
</evidence>
<sequence length="189" mass="20509">MIVGQSAPPAPPPVAPAPEPPPQFFYLTPRTSSVGLVLLIISKVTEPRLSANALMGRLASDGLRPHIAHVFFESRRDLTILEPGCFANRSMRWPCGWDLRHRVEPLQPIRMTFVVVGRPVGGPEARRGSDGAPVPIRKADGLRPYDLSSAEVSATARVLGDLIVDFDRKMLVPLKATGTTVLAHAALPW</sequence>
<protein>
    <submittedName>
        <fullName evidence="1">Uncharacterized protein</fullName>
    </submittedName>
</protein>
<name>A0A538SPR2_UNCEI</name>